<sequence>MFATYLRRELLGRKRQTLIIAIGMALAIALVIVVNAVAAGVQSAQASVLQSVYGVGTDITVTEAAAAPADGQAPGQRFDFGAADGTTTDGTTAVSSSRLEAGRGTTTFDAAAVSTASGVDGVSNAVGVLSLTNTTFDGQIPGGAQGQQGGAPTDAGTGTGTGTTDGTTDGTPPTGGPDGAGGSAFNLDSFTVLGYDPAADALGPLTAVSLTDGRALTADDAGTDNAILDSDYATSSDLAVGDTFDIAGTTFTVVGIVTSTSADGASASNVYIPLDVAQTLSGLDGQISSVYVQAASSDSIDAIKADLETALPDNTVNTQADLASSVSGSLSSASTLVSNLGTWLSILVLVAAFLVAILFTISGVTRRTREFGTLKALGWSNRRIVGQVAGESLVQGAIGGALGVALGLIGILVVNLIAPTIGASTTSVQAAGPGGPGGGRFGAVASAAASADVTLQLPFTFAIIGIAVGLAVLGGLLAGAFGGWRAARLRPAAAFRSVN</sequence>
<feature type="region of interest" description="Disordered" evidence="7">
    <location>
        <begin position="139"/>
        <end position="183"/>
    </location>
</feature>
<dbReference type="InterPro" id="IPR050250">
    <property type="entry name" value="Macrolide_Exporter_MacB"/>
</dbReference>
<reference evidence="11 12" key="1">
    <citation type="submission" date="2019-04" db="EMBL/GenBank/DDBJ databases">
        <authorList>
            <person name="Jiang L."/>
        </authorList>
    </citation>
    <scope>NUCLEOTIDE SEQUENCE [LARGE SCALE GENOMIC DNA]</scope>
    <source>
        <strain evidence="11 12">YIM 131853</strain>
    </source>
</reference>
<dbReference type="InterPro" id="IPR003838">
    <property type="entry name" value="ABC3_permease_C"/>
</dbReference>
<comment type="subcellular location">
    <subcellularLocation>
        <location evidence="1">Cell membrane</location>
        <topology evidence="1">Multi-pass membrane protein</topology>
    </subcellularLocation>
</comment>
<dbReference type="Pfam" id="PF12704">
    <property type="entry name" value="MacB_PCD"/>
    <property type="match status" value="1"/>
</dbReference>
<feature type="transmembrane region" description="Helical" evidence="8">
    <location>
        <begin position="459"/>
        <end position="481"/>
    </location>
</feature>
<keyword evidence="3 8" id="KW-0812">Transmembrane</keyword>
<evidence type="ECO:0000259" key="10">
    <source>
        <dbReference type="Pfam" id="PF12704"/>
    </source>
</evidence>
<dbReference type="OrthoDB" id="4832961at2"/>
<accession>A0A4S4FLK6</accession>
<comment type="similarity">
    <text evidence="6">Belongs to the ABC-4 integral membrane protein family.</text>
</comment>
<evidence type="ECO:0000256" key="7">
    <source>
        <dbReference type="SAM" id="MobiDB-lite"/>
    </source>
</evidence>
<dbReference type="GO" id="GO:0022857">
    <property type="term" value="F:transmembrane transporter activity"/>
    <property type="evidence" value="ECO:0007669"/>
    <property type="project" value="TreeGrafter"/>
</dbReference>
<organism evidence="11 12">
    <name type="scientific">Naasia lichenicola</name>
    <dbReference type="NCBI Taxonomy" id="2565933"/>
    <lineage>
        <taxon>Bacteria</taxon>
        <taxon>Bacillati</taxon>
        <taxon>Actinomycetota</taxon>
        <taxon>Actinomycetes</taxon>
        <taxon>Micrococcales</taxon>
        <taxon>Microbacteriaceae</taxon>
        <taxon>Naasia</taxon>
    </lineage>
</organism>
<evidence type="ECO:0000256" key="4">
    <source>
        <dbReference type="ARBA" id="ARBA00022989"/>
    </source>
</evidence>
<dbReference type="Pfam" id="PF02687">
    <property type="entry name" value="FtsX"/>
    <property type="match status" value="1"/>
</dbReference>
<evidence type="ECO:0000256" key="3">
    <source>
        <dbReference type="ARBA" id="ARBA00022692"/>
    </source>
</evidence>
<evidence type="ECO:0000259" key="9">
    <source>
        <dbReference type="Pfam" id="PF02687"/>
    </source>
</evidence>
<feature type="compositionally biased region" description="Gly residues" evidence="7">
    <location>
        <begin position="140"/>
        <end position="149"/>
    </location>
</feature>
<feature type="domain" description="ABC3 transporter permease C-terminal" evidence="9">
    <location>
        <begin position="344"/>
        <end position="488"/>
    </location>
</feature>
<name>A0A4S4FLK6_9MICO</name>
<keyword evidence="5 8" id="KW-0472">Membrane</keyword>
<evidence type="ECO:0000256" key="6">
    <source>
        <dbReference type="ARBA" id="ARBA00038076"/>
    </source>
</evidence>
<evidence type="ECO:0000256" key="5">
    <source>
        <dbReference type="ARBA" id="ARBA00023136"/>
    </source>
</evidence>
<proteinExistence type="inferred from homology"/>
<evidence type="ECO:0000256" key="1">
    <source>
        <dbReference type="ARBA" id="ARBA00004651"/>
    </source>
</evidence>
<dbReference type="InterPro" id="IPR025857">
    <property type="entry name" value="MacB_PCD"/>
</dbReference>
<evidence type="ECO:0000256" key="2">
    <source>
        <dbReference type="ARBA" id="ARBA00022475"/>
    </source>
</evidence>
<dbReference type="PANTHER" id="PTHR30572">
    <property type="entry name" value="MEMBRANE COMPONENT OF TRANSPORTER-RELATED"/>
    <property type="match status" value="1"/>
</dbReference>
<keyword evidence="2" id="KW-1003">Cell membrane</keyword>
<evidence type="ECO:0000313" key="11">
    <source>
        <dbReference type="EMBL" id="THG30964.1"/>
    </source>
</evidence>
<feature type="transmembrane region" description="Helical" evidence="8">
    <location>
        <begin position="340"/>
        <end position="361"/>
    </location>
</feature>
<dbReference type="EMBL" id="SSSM01000004">
    <property type="protein sequence ID" value="THG30964.1"/>
    <property type="molecule type" value="Genomic_DNA"/>
</dbReference>
<gene>
    <name evidence="11" type="ORF">E6C64_10160</name>
</gene>
<dbReference type="PANTHER" id="PTHR30572:SF4">
    <property type="entry name" value="ABC TRANSPORTER PERMEASE YTRF"/>
    <property type="match status" value="1"/>
</dbReference>
<feature type="transmembrane region" description="Helical" evidence="8">
    <location>
        <begin position="17"/>
        <end position="41"/>
    </location>
</feature>
<evidence type="ECO:0000313" key="12">
    <source>
        <dbReference type="Proteomes" id="UP000309133"/>
    </source>
</evidence>
<dbReference type="RefSeq" id="WP_136427373.1">
    <property type="nucleotide sequence ID" value="NZ_SSSM01000004.1"/>
</dbReference>
<keyword evidence="4 8" id="KW-1133">Transmembrane helix</keyword>
<dbReference type="Proteomes" id="UP000309133">
    <property type="component" value="Unassembled WGS sequence"/>
</dbReference>
<dbReference type="GO" id="GO:0005886">
    <property type="term" value="C:plasma membrane"/>
    <property type="evidence" value="ECO:0007669"/>
    <property type="project" value="UniProtKB-SubCell"/>
</dbReference>
<comment type="caution">
    <text evidence="11">The sequence shown here is derived from an EMBL/GenBank/DDBJ whole genome shotgun (WGS) entry which is preliminary data.</text>
</comment>
<keyword evidence="12" id="KW-1185">Reference proteome</keyword>
<evidence type="ECO:0000256" key="8">
    <source>
        <dbReference type="SAM" id="Phobius"/>
    </source>
</evidence>
<feature type="domain" description="MacB-like periplasmic core" evidence="10">
    <location>
        <begin position="17"/>
        <end position="309"/>
    </location>
</feature>
<feature type="transmembrane region" description="Helical" evidence="8">
    <location>
        <begin position="392"/>
        <end position="418"/>
    </location>
</feature>
<dbReference type="AlphaFoldDB" id="A0A4S4FLK6"/>
<protein>
    <submittedName>
        <fullName evidence="11">FtsX-like permease family protein</fullName>
    </submittedName>
</protein>